<dbReference type="Gene3D" id="3.60.21.10">
    <property type="match status" value="1"/>
</dbReference>
<evidence type="ECO:0000313" key="4">
    <source>
        <dbReference type="EMBL" id="RII32732.1"/>
    </source>
</evidence>
<comment type="similarity">
    <text evidence="1">Belongs to the CapA family.</text>
</comment>
<keyword evidence="2" id="KW-1133">Transmembrane helix</keyword>
<evidence type="ECO:0000256" key="1">
    <source>
        <dbReference type="ARBA" id="ARBA00005662"/>
    </source>
</evidence>
<dbReference type="Pfam" id="PF09587">
    <property type="entry name" value="PGA_cap"/>
    <property type="match status" value="1"/>
</dbReference>
<gene>
    <name evidence="4" type="ORF">D2A34_21160</name>
</gene>
<comment type="caution">
    <text evidence="4">The sequence shown here is derived from an EMBL/GenBank/DDBJ whole genome shotgun (WGS) entry which is preliminary data.</text>
</comment>
<sequence>MSRRNYNKHEKKRQGALKKQNGYLRSFISIVASIFIVSGFGLYLKSINTPNIQKNEINSNIINNEIISETTNEDKHEDNIVKESVKKEILISFAGDFTLGTDTKFTYDGSLPAAFINSGRNYSYFMQNVSDIFKNDDYTLVNLETTFTDSNVKAHKDGEVFYNFKGPKEYVNILTNASIDGVTIANNHIYDYGSQGISDTINTLKSNSVDICGEGYKILKDIKGVKFGFLGYTGWEYSKDLRVKIANDISDLRKQGAEIVIPYFHWGIERSYRPYDVQENLARFAIDNGADAVIGSHPHVIQSMESYKGRLIAYSMGNFCFGGNSNPPDKRTLILQTKVKVEDNKLVGFEYKVLPAMISSRNDRNDYIPTLASGENKINILKNLNELSPTLNGRIKDEFFTLG</sequence>
<dbReference type="InterPro" id="IPR029052">
    <property type="entry name" value="Metallo-depent_PP-like"/>
</dbReference>
<accession>A0A399IMQ7</accession>
<organism evidence="4 5">
    <name type="scientific">Clostridium chromiireducens</name>
    <dbReference type="NCBI Taxonomy" id="225345"/>
    <lineage>
        <taxon>Bacteria</taxon>
        <taxon>Bacillati</taxon>
        <taxon>Bacillota</taxon>
        <taxon>Clostridia</taxon>
        <taxon>Eubacteriales</taxon>
        <taxon>Clostridiaceae</taxon>
        <taxon>Clostridium</taxon>
    </lineage>
</organism>
<evidence type="ECO:0000256" key="2">
    <source>
        <dbReference type="SAM" id="Phobius"/>
    </source>
</evidence>
<evidence type="ECO:0000313" key="5">
    <source>
        <dbReference type="Proteomes" id="UP000265930"/>
    </source>
</evidence>
<dbReference type="PANTHER" id="PTHR33393">
    <property type="entry name" value="POLYGLUTAMINE SYNTHESIS ACCESSORY PROTEIN RV0574C-RELATED"/>
    <property type="match status" value="1"/>
</dbReference>
<dbReference type="Proteomes" id="UP000265930">
    <property type="component" value="Unassembled WGS sequence"/>
</dbReference>
<dbReference type="InterPro" id="IPR052169">
    <property type="entry name" value="CW_Biosynth-Accessory"/>
</dbReference>
<dbReference type="PANTHER" id="PTHR33393:SF11">
    <property type="entry name" value="POLYGLUTAMINE SYNTHESIS ACCESSORY PROTEIN RV0574C-RELATED"/>
    <property type="match status" value="1"/>
</dbReference>
<feature type="domain" description="Capsule synthesis protein CapA" evidence="3">
    <location>
        <begin position="90"/>
        <end position="323"/>
    </location>
</feature>
<dbReference type="RefSeq" id="WP_119367853.1">
    <property type="nucleotide sequence ID" value="NZ_QXDJ01000006.1"/>
</dbReference>
<keyword evidence="2" id="KW-0812">Transmembrane</keyword>
<feature type="transmembrane region" description="Helical" evidence="2">
    <location>
        <begin position="21"/>
        <end position="44"/>
    </location>
</feature>
<reference evidence="4 5" key="1">
    <citation type="submission" date="2018-08" db="EMBL/GenBank/DDBJ databases">
        <title>Genome of Clostridium chromiireducens C1, DSM12136.</title>
        <authorList>
            <person name="Xing M."/>
            <person name="Wei Y."/>
            <person name="Ang E.L."/>
            <person name="Zhao H."/>
            <person name="Zhang Y."/>
        </authorList>
    </citation>
    <scope>NUCLEOTIDE SEQUENCE [LARGE SCALE GENOMIC DNA]</scope>
    <source>
        <strain evidence="4 5">C1</strain>
    </source>
</reference>
<name>A0A399IMQ7_9CLOT</name>
<dbReference type="SUPFAM" id="SSF56300">
    <property type="entry name" value="Metallo-dependent phosphatases"/>
    <property type="match status" value="1"/>
</dbReference>
<dbReference type="InterPro" id="IPR019079">
    <property type="entry name" value="Capsule_synth_CapA"/>
</dbReference>
<dbReference type="EMBL" id="QXDJ01000006">
    <property type="protein sequence ID" value="RII32732.1"/>
    <property type="molecule type" value="Genomic_DNA"/>
</dbReference>
<proteinExistence type="inferred from homology"/>
<evidence type="ECO:0000259" key="3">
    <source>
        <dbReference type="SMART" id="SM00854"/>
    </source>
</evidence>
<dbReference type="AlphaFoldDB" id="A0A399IMQ7"/>
<dbReference type="SMART" id="SM00854">
    <property type="entry name" value="PGA_cap"/>
    <property type="match status" value="1"/>
</dbReference>
<protein>
    <submittedName>
        <fullName evidence="4">CapA family protein</fullName>
    </submittedName>
</protein>
<dbReference type="CDD" id="cd07381">
    <property type="entry name" value="MPP_CapA"/>
    <property type="match status" value="1"/>
</dbReference>
<keyword evidence="2" id="KW-0472">Membrane</keyword>